<keyword evidence="1" id="KW-0812">Transmembrane</keyword>
<feature type="chain" id="PRO_5044255927" description="DUF2834 domain-containing protein" evidence="2">
    <location>
        <begin position="33"/>
        <end position="340"/>
    </location>
</feature>
<evidence type="ECO:0000313" key="4">
    <source>
        <dbReference type="Proteomes" id="UP001515480"/>
    </source>
</evidence>
<feature type="transmembrane region" description="Helical" evidence="1">
    <location>
        <begin position="194"/>
        <end position="213"/>
    </location>
</feature>
<evidence type="ECO:0008006" key="5">
    <source>
        <dbReference type="Google" id="ProtNLM"/>
    </source>
</evidence>
<sequence length="340" mass="36259">MAVSRTTARAASLHLAWRLHAAILLSAAPARGALVATGGCHAMPAAARHSAMSSVRAPYTNAVSARAAACEERFPWHTHLMYRPPRPRPCRPRTSAPSMSSEEPAGALLRRPVRAAIALTWLLVVAYVVELSPGSFDSMSPDSLDNQLIMKAFADPSALNPLFFFIFNSLGILPGVNLALLLPGAMRQPLPTAPFVAASFALGFGAVGPYLALRQPRPEPVRASELGFFTRNVTESRLYAGGLFLASLALTAGLFAALGDPAVMSEFATLFATSKLVHVSTIDFAILSAFAFDPIREDMSRRGWWKPGSGGNNVGRLLAFSMVPLLGPAAYLLARPPLEK</sequence>
<feature type="transmembrane region" description="Helical" evidence="1">
    <location>
        <begin position="238"/>
        <end position="258"/>
    </location>
</feature>
<dbReference type="Proteomes" id="UP001515480">
    <property type="component" value="Unassembled WGS sequence"/>
</dbReference>
<dbReference type="PANTHER" id="PTHR36009">
    <property type="match status" value="1"/>
</dbReference>
<dbReference type="PANTHER" id="PTHR36009:SF3">
    <property type="entry name" value="TRANSMEMBRANE PROTEIN"/>
    <property type="match status" value="1"/>
</dbReference>
<organism evidence="3 4">
    <name type="scientific">Prymnesium parvum</name>
    <name type="common">Toxic golden alga</name>
    <dbReference type="NCBI Taxonomy" id="97485"/>
    <lineage>
        <taxon>Eukaryota</taxon>
        <taxon>Haptista</taxon>
        <taxon>Haptophyta</taxon>
        <taxon>Prymnesiophyceae</taxon>
        <taxon>Prymnesiales</taxon>
        <taxon>Prymnesiaceae</taxon>
        <taxon>Prymnesium</taxon>
    </lineage>
</organism>
<evidence type="ECO:0000313" key="3">
    <source>
        <dbReference type="EMBL" id="KAL1519175.1"/>
    </source>
</evidence>
<name>A0AB34JE64_PRYPA</name>
<evidence type="ECO:0000256" key="2">
    <source>
        <dbReference type="SAM" id="SignalP"/>
    </source>
</evidence>
<keyword evidence="1" id="KW-0472">Membrane</keyword>
<evidence type="ECO:0000256" key="1">
    <source>
        <dbReference type="SAM" id="Phobius"/>
    </source>
</evidence>
<dbReference type="AlphaFoldDB" id="A0AB34JE64"/>
<dbReference type="EMBL" id="JBGBPQ010000010">
    <property type="protein sequence ID" value="KAL1519175.1"/>
    <property type="molecule type" value="Genomic_DNA"/>
</dbReference>
<gene>
    <name evidence="3" type="ORF">AB1Y20_003435</name>
</gene>
<proteinExistence type="predicted"/>
<reference evidence="3 4" key="1">
    <citation type="journal article" date="2024" name="Science">
        <title>Giant polyketide synthase enzymes in the biosynthesis of giant marine polyether toxins.</title>
        <authorList>
            <person name="Fallon T.R."/>
            <person name="Shende V.V."/>
            <person name="Wierzbicki I.H."/>
            <person name="Pendleton A.L."/>
            <person name="Watervoot N.F."/>
            <person name="Auber R.P."/>
            <person name="Gonzalez D.J."/>
            <person name="Wisecaver J.H."/>
            <person name="Moore B.S."/>
        </authorList>
    </citation>
    <scope>NUCLEOTIDE SEQUENCE [LARGE SCALE GENOMIC DNA]</scope>
    <source>
        <strain evidence="3 4">12B1</strain>
    </source>
</reference>
<comment type="caution">
    <text evidence="3">The sequence shown here is derived from an EMBL/GenBank/DDBJ whole genome shotgun (WGS) entry which is preliminary data.</text>
</comment>
<keyword evidence="4" id="KW-1185">Reference proteome</keyword>
<feature type="transmembrane region" description="Helical" evidence="1">
    <location>
        <begin position="270"/>
        <end position="292"/>
    </location>
</feature>
<feature type="transmembrane region" description="Helical" evidence="1">
    <location>
        <begin position="162"/>
        <end position="182"/>
    </location>
</feature>
<feature type="transmembrane region" description="Helical" evidence="1">
    <location>
        <begin position="314"/>
        <end position="334"/>
    </location>
</feature>
<feature type="signal peptide" evidence="2">
    <location>
        <begin position="1"/>
        <end position="32"/>
    </location>
</feature>
<accession>A0AB34JE64</accession>
<protein>
    <recommendedName>
        <fullName evidence="5">DUF2834 domain-containing protein</fullName>
    </recommendedName>
</protein>
<keyword evidence="2" id="KW-0732">Signal</keyword>
<keyword evidence="1" id="KW-1133">Transmembrane helix</keyword>